<gene>
    <name evidence="1" type="ORF">OLEA9_A086813</name>
</gene>
<proteinExistence type="predicted"/>
<dbReference type="Proteomes" id="UP000594638">
    <property type="component" value="Unassembled WGS sequence"/>
</dbReference>
<accession>A0A8S0PM32</accession>
<evidence type="ECO:0000313" key="1">
    <source>
        <dbReference type="EMBL" id="CAA2955334.1"/>
    </source>
</evidence>
<dbReference type="EMBL" id="CACTIH010000146">
    <property type="protein sequence ID" value="CAA2955334.1"/>
    <property type="molecule type" value="Genomic_DNA"/>
</dbReference>
<dbReference type="Gramene" id="OE9A086813T1">
    <property type="protein sequence ID" value="OE9A086813C1"/>
    <property type="gene ID" value="OE9A086813"/>
</dbReference>
<name>A0A8S0PM32_OLEEU</name>
<dbReference type="AlphaFoldDB" id="A0A8S0PM32"/>
<protein>
    <submittedName>
        <fullName evidence="1">Uncharacterized protein</fullName>
    </submittedName>
</protein>
<keyword evidence="2" id="KW-1185">Reference proteome</keyword>
<organism evidence="1 2">
    <name type="scientific">Olea europaea subsp. europaea</name>
    <dbReference type="NCBI Taxonomy" id="158383"/>
    <lineage>
        <taxon>Eukaryota</taxon>
        <taxon>Viridiplantae</taxon>
        <taxon>Streptophyta</taxon>
        <taxon>Embryophyta</taxon>
        <taxon>Tracheophyta</taxon>
        <taxon>Spermatophyta</taxon>
        <taxon>Magnoliopsida</taxon>
        <taxon>eudicotyledons</taxon>
        <taxon>Gunneridae</taxon>
        <taxon>Pentapetalae</taxon>
        <taxon>asterids</taxon>
        <taxon>lamiids</taxon>
        <taxon>Lamiales</taxon>
        <taxon>Oleaceae</taxon>
        <taxon>Oleeae</taxon>
        <taxon>Olea</taxon>
    </lineage>
</organism>
<reference evidence="1 2" key="1">
    <citation type="submission" date="2019-12" db="EMBL/GenBank/DDBJ databases">
        <authorList>
            <person name="Alioto T."/>
            <person name="Alioto T."/>
            <person name="Gomez Garrido J."/>
        </authorList>
    </citation>
    <scope>NUCLEOTIDE SEQUENCE [LARGE SCALE GENOMIC DNA]</scope>
</reference>
<sequence length="126" mass="14300">MSMQFLGLGVQAKSEMRHGHGHVKNALGPQQGRSLIFRKLWLVSGDGEQAMSGTPPGQVGMQPDFQAFLGSLWTWCVAQVRDACWPRHRRSLIFRHFYTISGTWCAGQVRDVSWPRQGCSLIFRHF</sequence>
<evidence type="ECO:0000313" key="2">
    <source>
        <dbReference type="Proteomes" id="UP000594638"/>
    </source>
</evidence>
<comment type="caution">
    <text evidence="1">The sequence shown here is derived from an EMBL/GenBank/DDBJ whole genome shotgun (WGS) entry which is preliminary data.</text>
</comment>